<sequence>FSFEMFQLKFVNSFLLNFLLVTSGFGLDLKFTETFNDKRYTLYTYFRSEGLTELQCIIECTNDDECGSINHEQTQQFCELNQLMDKNHDVTNMESKQGWRHFIKSKKKTEAIPYKHEIIINEEMRPSRNRVLAIIPFQTDYWEVSFNFILEQDFPYWTNILRLSALEAGQRTTGWRIPGIYIFGRILEIWSSETEQGVIKKVHNLNLNQKYHLKVWQCVDKDDSNKVQKLIILDGEIISVVEHVKLITPFRNVQFFFGDVGYPPAPVCVSNLIYTPDLLYQGTSFPASSDDFILLKRFKRWPPGPNWLIRFYWLLRDKAGLKTDHWPKPLMIYKTINGKIHYLPMFQINKNTMSLYVYFSSNGNNGRRFTGVNLEPFFGGAPLQIKFRFFSHSDGTYEASLNVDGVATYTMSVDDYVEYEDVYAGTGASPDVDYVVSDLVIKEVV</sequence>
<evidence type="ECO:0000313" key="2">
    <source>
        <dbReference type="Proteomes" id="UP000594262"/>
    </source>
</evidence>
<protein>
    <submittedName>
        <fullName evidence="1">Uncharacterized protein</fullName>
    </submittedName>
</protein>
<reference evidence="1" key="1">
    <citation type="submission" date="2021-01" db="UniProtKB">
        <authorList>
            <consortium name="EnsemblMetazoa"/>
        </authorList>
    </citation>
    <scope>IDENTIFICATION</scope>
</reference>
<organism evidence="1 2">
    <name type="scientific">Clytia hemisphaerica</name>
    <dbReference type="NCBI Taxonomy" id="252671"/>
    <lineage>
        <taxon>Eukaryota</taxon>
        <taxon>Metazoa</taxon>
        <taxon>Cnidaria</taxon>
        <taxon>Hydrozoa</taxon>
        <taxon>Hydroidolina</taxon>
        <taxon>Leptothecata</taxon>
        <taxon>Obeliida</taxon>
        <taxon>Clytiidae</taxon>
        <taxon>Clytia</taxon>
    </lineage>
</organism>
<evidence type="ECO:0000313" key="1">
    <source>
        <dbReference type="EnsemblMetazoa" id="CLYHEMP003387.1"/>
    </source>
</evidence>
<dbReference type="AlphaFoldDB" id="A0A7M5WJ37"/>
<dbReference type="Proteomes" id="UP000594262">
    <property type="component" value="Unplaced"/>
</dbReference>
<dbReference type="EnsemblMetazoa" id="CLYHEMT003387.1">
    <property type="protein sequence ID" value="CLYHEMP003387.1"/>
    <property type="gene ID" value="CLYHEMG003387"/>
</dbReference>
<accession>A0A7M5WJ37</accession>
<name>A0A7M5WJ37_9CNID</name>
<keyword evidence="2" id="KW-1185">Reference proteome</keyword>
<proteinExistence type="predicted"/>